<keyword evidence="2" id="KW-0547">Nucleotide-binding</keyword>
<feature type="compositionally biased region" description="Polar residues" evidence="4">
    <location>
        <begin position="1"/>
        <end position="15"/>
    </location>
</feature>
<comment type="caution">
    <text evidence="6">The sequence shown here is derived from an EMBL/GenBank/DDBJ whole genome shotgun (WGS) entry which is preliminary data.</text>
</comment>
<feature type="region of interest" description="Disordered" evidence="4">
    <location>
        <begin position="1"/>
        <end position="22"/>
    </location>
</feature>
<gene>
    <name evidence="6" type="ORF">GOODEAATRI_024535</name>
</gene>
<organism evidence="6 7">
    <name type="scientific">Goodea atripinnis</name>
    <dbReference type="NCBI Taxonomy" id="208336"/>
    <lineage>
        <taxon>Eukaryota</taxon>
        <taxon>Metazoa</taxon>
        <taxon>Chordata</taxon>
        <taxon>Craniata</taxon>
        <taxon>Vertebrata</taxon>
        <taxon>Euteleostomi</taxon>
        <taxon>Actinopterygii</taxon>
        <taxon>Neopterygii</taxon>
        <taxon>Teleostei</taxon>
        <taxon>Neoteleostei</taxon>
        <taxon>Acanthomorphata</taxon>
        <taxon>Ovalentaria</taxon>
        <taxon>Atherinomorphae</taxon>
        <taxon>Cyprinodontiformes</taxon>
        <taxon>Goodeidae</taxon>
        <taxon>Goodea</taxon>
    </lineage>
</organism>
<keyword evidence="3" id="KW-0342">GTP-binding</keyword>
<dbReference type="InterPro" id="IPR045058">
    <property type="entry name" value="GIMA/IAN/Toc"/>
</dbReference>
<evidence type="ECO:0000256" key="1">
    <source>
        <dbReference type="ARBA" id="ARBA00008535"/>
    </source>
</evidence>
<evidence type="ECO:0000259" key="5">
    <source>
        <dbReference type="Pfam" id="PF04548"/>
    </source>
</evidence>
<dbReference type="InterPro" id="IPR027417">
    <property type="entry name" value="P-loop_NTPase"/>
</dbReference>
<accession>A0ABV0PGR0</accession>
<evidence type="ECO:0000256" key="3">
    <source>
        <dbReference type="ARBA" id="ARBA00023134"/>
    </source>
</evidence>
<evidence type="ECO:0000256" key="4">
    <source>
        <dbReference type="SAM" id="MobiDB-lite"/>
    </source>
</evidence>
<reference evidence="6 7" key="1">
    <citation type="submission" date="2021-06" db="EMBL/GenBank/DDBJ databases">
        <authorList>
            <person name="Palmer J.M."/>
        </authorList>
    </citation>
    <scope>NUCLEOTIDE SEQUENCE [LARGE SCALE GENOMIC DNA]</scope>
    <source>
        <strain evidence="6 7">GA_2019</strain>
        <tissue evidence="6">Muscle</tissue>
    </source>
</reference>
<feature type="compositionally biased region" description="Polar residues" evidence="4">
    <location>
        <begin position="86"/>
        <end position="105"/>
    </location>
</feature>
<keyword evidence="7" id="KW-1185">Reference proteome</keyword>
<dbReference type="EMBL" id="JAHRIO010072725">
    <property type="protein sequence ID" value="MEQ2182657.1"/>
    <property type="molecule type" value="Genomic_DNA"/>
</dbReference>
<dbReference type="Pfam" id="PF04548">
    <property type="entry name" value="AIG1"/>
    <property type="match status" value="1"/>
</dbReference>
<dbReference type="PANTHER" id="PTHR10903:SF170">
    <property type="entry name" value="GTPASE IMAP FAMILY MEMBER 7"/>
    <property type="match status" value="1"/>
</dbReference>
<evidence type="ECO:0000256" key="2">
    <source>
        <dbReference type="ARBA" id="ARBA00022741"/>
    </source>
</evidence>
<evidence type="ECO:0000313" key="6">
    <source>
        <dbReference type="EMBL" id="MEQ2182657.1"/>
    </source>
</evidence>
<dbReference type="Gene3D" id="3.40.50.300">
    <property type="entry name" value="P-loop containing nucleotide triphosphate hydrolases"/>
    <property type="match status" value="1"/>
</dbReference>
<dbReference type="Proteomes" id="UP001476798">
    <property type="component" value="Unassembled WGS sequence"/>
</dbReference>
<name>A0ABV0PGR0_9TELE</name>
<feature type="region of interest" description="Disordered" evidence="4">
    <location>
        <begin position="86"/>
        <end position="121"/>
    </location>
</feature>
<comment type="similarity">
    <text evidence="1">Belongs to the TRAFAC class TrmE-Era-EngA-EngB-Septin-like GTPase superfamily. AIG1/Toc34/Toc159-like paraseptin GTPase family. IAN subfamily.</text>
</comment>
<protein>
    <recommendedName>
        <fullName evidence="5">AIG1-type G domain-containing protein</fullName>
    </recommendedName>
</protein>
<sequence>MFATTVWSSHTSAPTQPNPRILNKLGDKNDAATVSDSGLHPVELISDVFSLLIKFSALLTRFFRSLSAVVFKMQQIVTVNIRRSLSGTSATTSGDPDLQNISSYNLKPPDSESTRQQQEPRPGSLLNLVILLGNSLSERTAVANFVLEVPLFSREEEPDCMPIRGLFNDKEVVLINTPDVLHPNMSEHKLTDFIENCVRLCCPGPHVFLLVLQPEDFTEEHNLWLCRVLKLFGDRPFDHSLVLLSTPKTKASHFMEKNKLHPSLKDLVKMCDYRFLWRKNLEHPQLFTRLVQIFKENNGEHVRCKAGDC</sequence>
<evidence type="ECO:0000313" key="7">
    <source>
        <dbReference type="Proteomes" id="UP001476798"/>
    </source>
</evidence>
<dbReference type="InterPro" id="IPR006703">
    <property type="entry name" value="G_AIG1"/>
</dbReference>
<dbReference type="PANTHER" id="PTHR10903">
    <property type="entry name" value="GTPASE, IMAP FAMILY MEMBER-RELATED"/>
    <property type="match status" value="1"/>
</dbReference>
<feature type="domain" description="AIG1-type G" evidence="5">
    <location>
        <begin position="129"/>
        <end position="280"/>
    </location>
</feature>
<proteinExistence type="inferred from homology"/>